<dbReference type="GO" id="GO:0042910">
    <property type="term" value="F:xenobiotic transmembrane transporter activity"/>
    <property type="evidence" value="ECO:0007669"/>
    <property type="project" value="InterPro"/>
</dbReference>
<protein>
    <submittedName>
        <fullName evidence="4">Multidrug and toxin extrusion protein 1</fullName>
    </submittedName>
</protein>
<feature type="transmembrane region" description="Helical" evidence="3">
    <location>
        <begin position="404"/>
        <end position="427"/>
    </location>
</feature>
<name>A0A2R5GVI1_9STRA</name>
<keyword evidence="5" id="KW-1185">Reference proteome</keyword>
<feature type="transmembrane region" description="Helical" evidence="3">
    <location>
        <begin position="199"/>
        <end position="217"/>
    </location>
</feature>
<sequence>MAQVGVQDDDRLDRGLLAGHADDAVNGIETNADGEDNGVASRPEDVEFWHEMKELSVLSLPVALSTLCRLVIINTDTAFLGHLGKKELTAASFGNTWNQFLSNIVFAPGYALNSLGSQAIGAGNPKLAGVWLQLAIFITTIMCIPVLAGYLLTKPVVALMVNSDGVPELAQEFNNVSMLVLWPMVMYMIIRQYFQSMQIVTPAMVVSGLTVGVNYAMNYVFVPPDGLFRWGIKGSPFATFLSMLFQIGCFTTYTVVIRGYHKPYWGGWSWDFLAKSRVARFSKMVLPMAVGIVLENSGLQMISFSTGRIGTEENRESLIAGNAILASLWGVLWSLYWGCGLALQVRVGAYLGQGNVYGAKLVARISIVLVVIICFLVGLFTFLFRVQIAKLFSTEQEVIDVVDGAMYALVIDYFTACMALCAVNLLEAMAQNRILAFTLSAGMWCVQVPCALLFAYKIPYFKDHPVRGIWMGQVCGEVFKLVILWTYIARLDWDQMCREAKERSEANETTDEADEQLEHLLEEEDPAFEEESQAIPIARSHHLDTAEAIASSMQAGSPSPFIGSRSPKFVRQM</sequence>
<dbReference type="OrthoDB" id="2126698at2759"/>
<comment type="similarity">
    <text evidence="1">Belongs to the multi antimicrobial extrusion (MATE) (TC 2.A.66.1) family.</text>
</comment>
<dbReference type="NCBIfam" id="TIGR00797">
    <property type="entry name" value="matE"/>
    <property type="match status" value="1"/>
</dbReference>
<dbReference type="InParanoid" id="A0A2R5GVI1"/>
<evidence type="ECO:0000256" key="3">
    <source>
        <dbReference type="SAM" id="Phobius"/>
    </source>
</evidence>
<dbReference type="GO" id="GO:0015297">
    <property type="term" value="F:antiporter activity"/>
    <property type="evidence" value="ECO:0007669"/>
    <property type="project" value="InterPro"/>
</dbReference>
<dbReference type="InterPro" id="IPR002528">
    <property type="entry name" value="MATE_fam"/>
</dbReference>
<dbReference type="Proteomes" id="UP000241890">
    <property type="component" value="Unassembled WGS sequence"/>
</dbReference>
<proteinExistence type="inferred from homology"/>
<evidence type="ECO:0000313" key="5">
    <source>
        <dbReference type="Proteomes" id="UP000241890"/>
    </source>
</evidence>
<feature type="transmembrane region" description="Helical" evidence="3">
    <location>
        <begin position="130"/>
        <end position="153"/>
    </location>
</feature>
<dbReference type="AlphaFoldDB" id="A0A2R5GVI1"/>
<feature type="transmembrane region" description="Helical" evidence="3">
    <location>
        <begin position="361"/>
        <end position="384"/>
    </location>
</feature>
<dbReference type="GO" id="GO:0016020">
    <property type="term" value="C:membrane"/>
    <property type="evidence" value="ECO:0007669"/>
    <property type="project" value="InterPro"/>
</dbReference>
<evidence type="ECO:0000256" key="2">
    <source>
        <dbReference type="SAM" id="MobiDB-lite"/>
    </source>
</evidence>
<dbReference type="PANTHER" id="PTHR11206">
    <property type="entry name" value="MULTIDRUG RESISTANCE PROTEIN"/>
    <property type="match status" value="1"/>
</dbReference>
<keyword evidence="3" id="KW-0812">Transmembrane</keyword>
<dbReference type="Pfam" id="PF01554">
    <property type="entry name" value="MatE"/>
    <property type="match status" value="2"/>
</dbReference>
<keyword evidence="3" id="KW-0472">Membrane</keyword>
<feature type="transmembrane region" description="Helical" evidence="3">
    <location>
        <begin position="468"/>
        <end position="488"/>
    </location>
</feature>
<feature type="transmembrane region" description="Helical" evidence="3">
    <location>
        <begin position="237"/>
        <end position="256"/>
    </location>
</feature>
<feature type="transmembrane region" description="Helical" evidence="3">
    <location>
        <begin position="324"/>
        <end position="349"/>
    </location>
</feature>
<feature type="transmembrane region" description="Helical" evidence="3">
    <location>
        <begin position="434"/>
        <end position="456"/>
    </location>
</feature>
<evidence type="ECO:0000256" key="1">
    <source>
        <dbReference type="ARBA" id="ARBA00010199"/>
    </source>
</evidence>
<feature type="transmembrane region" description="Helical" evidence="3">
    <location>
        <begin position="173"/>
        <end position="190"/>
    </location>
</feature>
<gene>
    <name evidence="4" type="ORF">FCC1311_110852</name>
</gene>
<reference evidence="4 5" key="1">
    <citation type="submission" date="2017-12" db="EMBL/GenBank/DDBJ databases">
        <title>Sequencing, de novo assembly and annotation of complete genome of a new Thraustochytrid species, strain FCC1311.</title>
        <authorList>
            <person name="Sedici K."/>
            <person name="Godart F."/>
            <person name="Aiese Cigliano R."/>
            <person name="Sanseverino W."/>
            <person name="Barakat M."/>
            <person name="Ortet P."/>
            <person name="Marechal E."/>
            <person name="Cagnac O."/>
            <person name="Amato A."/>
        </authorList>
    </citation>
    <scope>NUCLEOTIDE SEQUENCE [LARGE SCALE GENOMIC DNA]</scope>
</reference>
<evidence type="ECO:0000313" key="4">
    <source>
        <dbReference type="EMBL" id="GBG34862.1"/>
    </source>
</evidence>
<organism evidence="4 5">
    <name type="scientific">Hondaea fermentalgiana</name>
    <dbReference type="NCBI Taxonomy" id="2315210"/>
    <lineage>
        <taxon>Eukaryota</taxon>
        <taxon>Sar</taxon>
        <taxon>Stramenopiles</taxon>
        <taxon>Bigyra</taxon>
        <taxon>Labyrinthulomycetes</taxon>
        <taxon>Thraustochytrida</taxon>
        <taxon>Thraustochytriidae</taxon>
        <taxon>Hondaea</taxon>
    </lineage>
</organism>
<comment type="caution">
    <text evidence="4">The sequence shown here is derived from an EMBL/GenBank/DDBJ whole genome shotgun (WGS) entry which is preliminary data.</text>
</comment>
<feature type="region of interest" description="Disordered" evidence="2">
    <location>
        <begin position="552"/>
        <end position="573"/>
    </location>
</feature>
<accession>A0A2R5GVI1</accession>
<dbReference type="EMBL" id="BEYU01000224">
    <property type="protein sequence ID" value="GBG34862.1"/>
    <property type="molecule type" value="Genomic_DNA"/>
</dbReference>
<keyword evidence="3" id="KW-1133">Transmembrane helix</keyword>